<evidence type="ECO:0000256" key="1">
    <source>
        <dbReference type="SAM" id="MobiDB-lite"/>
    </source>
</evidence>
<dbReference type="OrthoDB" id="4350047at2"/>
<proteinExistence type="predicted"/>
<keyword evidence="4" id="KW-1185">Reference proteome</keyword>
<feature type="transmembrane region" description="Helical" evidence="2">
    <location>
        <begin position="68"/>
        <end position="89"/>
    </location>
</feature>
<organism evidence="3 4">
    <name type="scientific">Amycolatopsis acidiphila</name>
    <dbReference type="NCBI Taxonomy" id="715473"/>
    <lineage>
        <taxon>Bacteria</taxon>
        <taxon>Bacillati</taxon>
        <taxon>Actinomycetota</taxon>
        <taxon>Actinomycetes</taxon>
        <taxon>Pseudonocardiales</taxon>
        <taxon>Pseudonocardiaceae</taxon>
        <taxon>Amycolatopsis</taxon>
    </lineage>
</organism>
<keyword evidence="2" id="KW-0472">Membrane</keyword>
<protein>
    <submittedName>
        <fullName evidence="3">Uncharacterized protein</fullName>
    </submittedName>
</protein>
<feature type="compositionally biased region" description="Low complexity" evidence="1">
    <location>
        <begin position="219"/>
        <end position="239"/>
    </location>
</feature>
<reference evidence="3 4" key="1">
    <citation type="submission" date="2019-07" db="EMBL/GenBank/DDBJ databases">
        <title>New species of Amycolatopsis and Streptomyces.</title>
        <authorList>
            <person name="Duangmal K."/>
            <person name="Teo W.F.A."/>
            <person name="Lipun K."/>
        </authorList>
    </citation>
    <scope>NUCLEOTIDE SEQUENCE [LARGE SCALE GENOMIC DNA]</scope>
    <source>
        <strain evidence="3 4">JCM 30562</strain>
    </source>
</reference>
<comment type="caution">
    <text evidence="3">The sequence shown here is derived from an EMBL/GenBank/DDBJ whole genome shotgun (WGS) entry which is preliminary data.</text>
</comment>
<keyword evidence="2" id="KW-0812">Transmembrane</keyword>
<name>A0A558AF82_9PSEU</name>
<evidence type="ECO:0000256" key="2">
    <source>
        <dbReference type="SAM" id="Phobius"/>
    </source>
</evidence>
<sequence length="239" mass="24780">MTTHQLDSGLPRVLRAAGALVAPGTALVALLYYFGWLRVFWFCNYFGVNSTVLGFTTEDYLMRNVDGLFVPLAVVATITLLVAWSRYLVGPVLARRPAARLLAAGIALVVGTAAATAGFLAVFGLRLGLSVGPLCLAAGVLLLALASRLQRTGGTTRVQWALLAEWAGIFAVVCICAFWAVADYASAVGTGRAQQVEAELAGYPGVTVHSAKSLGLAGPASTARRAPSPTAPTTTATTA</sequence>
<evidence type="ECO:0000313" key="3">
    <source>
        <dbReference type="EMBL" id="TVT22922.1"/>
    </source>
</evidence>
<accession>A0A558AF82</accession>
<feature type="transmembrane region" description="Helical" evidence="2">
    <location>
        <begin position="101"/>
        <end position="121"/>
    </location>
</feature>
<keyword evidence="2" id="KW-1133">Transmembrane helix</keyword>
<dbReference type="AlphaFoldDB" id="A0A558AF82"/>
<gene>
    <name evidence="3" type="ORF">FNH06_11250</name>
</gene>
<evidence type="ECO:0000313" key="4">
    <source>
        <dbReference type="Proteomes" id="UP000318578"/>
    </source>
</evidence>
<feature type="transmembrane region" description="Helical" evidence="2">
    <location>
        <begin position="158"/>
        <end position="182"/>
    </location>
</feature>
<dbReference type="Proteomes" id="UP000318578">
    <property type="component" value="Unassembled WGS sequence"/>
</dbReference>
<dbReference type="RefSeq" id="WP_144637388.1">
    <property type="nucleotide sequence ID" value="NZ_BNAX01000001.1"/>
</dbReference>
<dbReference type="EMBL" id="VJZA01000014">
    <property type="protein sequence ID" value="TVT22922.1"/>
    <property type="molecule type" value="Genomic_DNA"/>
</dbReference>
<feature type="transmembrane region" description="Helical" evidence="2">
    <location>
        <begin position="127"/>
        <end position="146"/>
    </location>
</feature>
<feature type="region of interest" description="Disordered" evidence="1">
    <location>
        <begin position="217"/>
        <end position="239"/>
    </location>
</feature>
<feature type="transmembrane region" description="Helical" evidence="2">
    <location>
        <begin position="12"/>
        <end position="34"/>
    </location>
</feature>